<evidence type="ECO:0000256" key="11">
    <source>
        <dbReference type="ARBA" id="ARBA00023136"/>
    </source>
</evidence>
<dbReference type="Pfam" id="PF00895">
    <property type="entry name" value="ATP-synt_8"/>
    <property type="match status" value="1"/>
</dbReference>
<evidence type="ECO:0000256" key="13">
    <source>
        <dbReference type="SAM" id="Phobius"/>
    </source>
</evidence>
<dbReference type="GO" id="GO:0015078">
    <property type="term" value="F:proton transmembrane transporter activity"/>
    <property type="evidence" value="ECO:0007669"/>
    <property type="project" value="InterPro"/>
</dbReference>
<evidence type="ECO:0000256" key="12">
    <source>
        <dbReference type="RuleBase" id="RU003661"/>
    </source>
</evidence>
<comment type="subcellular location">
    <subcellularLocation>
        <location evidence="1 12">Mitochondrion membrane</location>
        <topology evidence="1 12">Single-pass membrane protein</topology>
    </subcellularLocation>
</comment>
<organism evidence="14">
    <name type="scientific">Coleoptera sp. 2 AH-2016</name>
    <dbReference type="NCBI Taxonomy" id="1903824"/>
    <lineage>
        <taxon>Eukaryota</taxon>
        <taxon>Metazoa</taxon>
        <taxon>Ecdysozoa</taxon>
        <taxon>Arthropoda</taxon>
        <taxon>Hexapoda</taxon>
        <taxon>Insecta</taxon>
        <taxon>Pterygota</taxon>
        <taxon>Neoptera</taxon>
        <taxon>Endopterygota</taxon>
        <taxon>Coleoptera</taxon>
    </lineage>
</organism>
<sequence>MPQMSPLGWLTLMMFFSIMFMMFNIMNFFYTEYSLKPKISKMNKTFINWKW</sequence>
<keyword evidence="7 12" id="KW-0375">Hydrogen ion transport</keyword>
<evidence type="ECO:0000256" key="7">
    <source>
        <dbReference type="ARBA" id="ARBA00022781"/>
    </source>
</evidence>
<dbReference type="EMBL" id="KX087261">
    <property type="protein sequence ID" value="ARH54198.1"/>
    <property type="molecule type" value="Genomic_DNA"/>
</dbReference>
<evidence type="ECO:0000256" key="1">
    <source>
        <dbReference type="ARBA" id="ARBA00004304"/>
    </source>
</evidence>
<dbReference type="InterPro" id="IPR001421">
    <property type="entry name" value="ATP8_metazoa"/>
</dbReference>
<geneLocation type="mitochondrion" evidence="14"/>
<proteinExistence type="inferred from homology"/>
<keyword evidence="11 13" id="KW-0472">Membrane</keyword>
<evidence type="ECO:0000256" key="9">
    <source>
        <dbReference type="ARBA" id="ARBA00023065"/>
    </source>
</evidence>
<evidence type="ECO:0000313" key="14">
    <source>
        <dbReference type="EMBL" id="ARH54198.1"/>
    </source>
</evidence>
<evidence type="ECO:0000256" key="8">
    <source>
        <dbReference type="ARBA" id="ARBA00022989"/>
    </source>
</evidence>
<evidence type="ECO:0000256" key="4">
    <source>
        <dbReference type="ARBA" id="ARBA00022448"/>
    </source>
</evidence>
<keyword evidence="8 13" id="KW-1133">Transmembrane helix</keyword>
<protein>
    <recommendedName>
        <fullName evidence="12">ATP synthase complex subunit 8</fullName>
    </recommendedName>
</protein>
<keyword evidence="4 12" id="KW-0813">Transport</keyword>
<keyword evidence="6 12" id="KW-0812">Transmembrane</keyword>
<dbReference type="AlphaFoldDB" id="A0A343C2F5"/>
<dbReference type="GO" id="GO:0045259">
    <property type="term" value="C:proton-transporting ATP synthase complex"/>
    <property type="evidence" value="ECO:0007669"/>
    <property type="project" value="UniProtKB-KW"/>
</dbReference>
<gene>
    <name evidence="14" type="primary">atp8</name>
</gene>
<evidence type="ECO:0000256" key="3">
    <source>
        <dbReference type="ARBA" id="ARBA00011291"/>
    </source>
</evidence>
<dbReference type="GO" id="GO:0015986">
    <property type="term" value="P:proton motive force-driven ATP synthesis"/>
    <property type="evidence" value="ECO:0007669"/>
    <property type="project" value="InterPro"/>
</dbReference>
<comment type="subunit">
    <text evidence="3">F-type ATPases have 2 components, CF(1) - the catalytic core - and CF(0) - the membrane proton channel.</text>
</comment>
<evidence type="ECO:0000256" key="10">
    <source>
        <dbReference type="ARBA" id="ARBA00023128"/>
    </source>
</evidence>
<keyword evidence="5 12" id="KW-0138">CF(0)</keyword>
<comment type="similarity">
    <text evidence="2 12">Belongs to the ATPase protein 8 family.</text>
</comment>
<evidence type="ECO:0000256" key="6">
    <source>
        <dbReference type="ARBA" id="ARBA00022692"/>
    </source>
</evidence>
<keyword evidence="9 12" id="KW-0406">Ion transport</keyword>
<dbReference type="GO" id="GO:0031966">
    <property type="term" value="C:mitochondrial membrane"/>
    <property type="evidence" value="ECO:0007669"/>
    <property type="project" value="UniProtKB-SubCell"/>
</dbReference>
<keyword evidence="10 12" id="KW-0496">Mitochondrion</keyword>
<evidence type="ECO:0000256" key="2">
    <source>
        <dbReference type="ARBA" id="ARBA00008892"/>
    </source>
</evidence>
<evidence type="ECO:0000256" key="5">
    <source>
        <dbReference type="ARBA" id="ARBA00022547"/>
    </source>
</evidence>
<feature type="transmembrane region" description="Helical" evidence="13">
    <location>
        <begin position="6"/>
        <end position="30"/>
    </location>
</feature>
<accession>A0A343C2F5</accession>
<name>A0A343C2F5_9COLE</name>
<reference evidence="14" key="1">
    <citation type="submission" date="2016-04" db="EMBL/GenBank/DDBJ databases">
        <title>Mitochondria of beetle species.</title>
        <authorList>
            <person name="Hunter A."/>
            <person name="Moriniere J."/>
            <person name="Tang P."/>
            <person name="Linard B."/>
            <person name="Crampton-Platt A."/>
            <person name="Vogler A.P."/>
        </authorList>
    </citation>
    <scope>NUCLEOTIDE SEQUENCE</scope>
</reference>